<keyword evidence="2" id="KW-1185">Reference proteome</keyword>
<evidence type="ECO:0000313" key="2">
    <source>
        <dbReference type="Proteomes" id="UP000677218"/>
    </source>
</evidence>
<gene>
    <name evidence="1" type="ORF">LCB40_04890</name>
</gene>
<protein>
    <recommendedName>
        <fullName evidence="3">Accessory Sec system protein Asp1</fullName>
    </recommendedName>
</protein>
<evidence type="ECO:0008006" key="3">
    <source>
        <dbReference type="Google" id="ProtNLM"/>
    </source>
</evidence>
<dbReference type="EMBL" id="BMAY01000003">
    <property type="protein sequence ID" value="GFZ26609.1"/>
    <property type="molecule type" value="Genomic_DNA"/>
</dbReference>
<proteinExistence type="predicted"/>
<organism evidence="1 2">
    <name type="scientific">Lactobacillus corticis</name>
    <dbReference type="NCBI Taxonomy" id="2201249"/>
    <lineage>
        <taxon>Bacteria</taxon>
        <taxon>Bacillati</taxon>
        <taxon>Bacillota</taxon>
        <taxon>Bacilli</taxon>
        <taxon>Lactobacillales</taxon>
        <taxon>Lactobacillaceae</taxon>
        <taxon>Lactobacillus</taxon>
    </lineage>
</organism>
<comment type="caution">
    <text evidence="1">The sequence shown here is derived from an EMBL/GenBank/DDBJ whole genome shotgun (WGS) entry which is preliminary data.</text>
</comment>
<dbReference type="AlphaFoldDB" id="A0A916VIY8"/>
<dbReference type="Pfam" id="PF16993">
    <property type="entry name" value="Asp1"/>
    <property type="match status" value="1"/>
</dbReference>
<reference evidence="1" key="1">
    <citation type="submission" date="2020-08" db="EMBL/GenBank/DDBJ databases">
        <title>Taxonomic study for Lactobacillus species isolated from hardwood bark.</title>
        <authorList>
            <person name="Tohno M."/>
            <person name="Tanizawa Y."/>
        </authorList>
    </citation>
    <scope>NUCLEOTIDE SEQUENCE</scope>
    <source>
        <strain evidence="1">B40</strain>
    </source>
</reference>
<name>A0A916VIY8_9LACO</name>
<dbReference type="InterPro" id="IPR022372">
    <property type="entry name" value="Accessory_SS_Asp1"/>
</dbReference>
<dbReference type="Proteomes" id="UP000677218">
    <property type="component" value="Unassembled WGS sequence"/>
</dbReference>
<dbReference type="NCBIfam" id="TIGR03713">
    <property type="entry name" value="acc_sec_asp1"/>
    <property type="match status" value="1"/>
</dbReference>
<evidence type="ECO:0000313" key="1">
    <source>
        <dbReference type="EMBL" id="GFZ26609.1"/>
    </source>
</evidence>
<dbReference type="GO" id="GO:0015031">
    <property type="term" value="P:protein transport"/>
    <property type="evidence" value="ECO:0007669"/>
    <property type="project" value="InterPro"/>
</dbReference>
<accession>A0A916VIY8</accession>
<sequence>MFAQAGQAVELVVPTYFPNYRHFAFRQRLSTIQTFNIFDYLQQIPRSLPQVVLDPRDFNWPSDAALVYGPNELLIYRGPVLYARVEQGLEGNLLGIDRYDDEQNLVKRLDFDDRGFLSRISYYQAGKIMQQDYLDINGSVQFSQDAAGRITLADPAALGFSQDQFPNLGAIVQAGVKKFFDSKLQPEDLVVVAAQADNLDFASQINPQQLILSYFYNREKITANSPLAQEAALVLADSDHNYQLLHNSGVERLLELPPFDARLNLGASNQEASLQIFFLADDLAAPDLKAALREILLTMENNHLVELTIGSYQGYELKITISQILQEFQDEQNFKNRYTFDRPNPNRNLADDAEKQTVRRLKFVSLSSEKQLIQLLQAVRVIVNLAAEPDLFLQLAGISSGLPQILRVPSQYVLDHQNGLIISQITDLQAALTYYLDGLKHWNEALVFATQMIKKYTGPEIVAKILETVNKPKG</sequence>